<dbReference type="EMBL" id="AFCE01000022">
    <property type="protein sequence ID" value="EGL84239.1"/>
    <property type="molecule type" value="Genomic_DNA"/>
</dbReference>
<dbReference type="InterPro" id="IPR001544">
    <property type="entry name" value="Aminotrans_IV"/>
</dbReference>
<dbReference type="InterPro" id="IPR043132">
    <property type="entry name" value="BCAT-like_C"/>
</dbReference>
<reference evidence="5 7" key="1">
    <citation type="journal article" date="2011" name="J. Bacteriol.">
        <title>Draft genome sequence of the thermoalkaliphilic Caldalkalibacillus thermarum strain TA2.A1.</title>
        <authorList>
            <person name="Kalamorz F."/>
            <person name="Keis S."/>
            <person name="McMillan D.G."/>
            <person name="Olsson K."/>
            <person name="Stanton J.A."/>
            <person name="Stockwell P."/>
            <person name="Black M.A."/>
            <person name="Klingeman D.M."/>
            <person name="Land M.L."/>
            <person name="Han C.S."/>
            <person name="Martin S.L."/>
            <person name="Becher S.A."/>
            <person name="Peddie C.J."/>
            <person name="Morgan H.W."/>
            <person name="Matthies D."/>
            <person name="Preiss L."/>
            <person name="Meier T."/>
            <person name="Brown S.D."/>
            <person name="Cook G.M."/>
        </authorList>
    </citation>
    <scope>NUCLEOTIDE SEQUENCE [LARGE SCALE GENOMIC DNA]</scope>
    <source>
        <strain evidence="5 7">TA2.A1</strain>
    </source>
</reference>
<dbReference type="eggNOG" id="COG0115">
    <property type="taxonomic scope" value="Bacteria"/>
</dbReference>
<evidence type="ECO:0000256" key="1">
    <source>
        <dbReference type="ARBA" id="ARBA00001933"/>
    </source>
</evidence>
<organism evidence="5 7">
    <name type="scientific">Caldalkalibacillus thermarum (strain TA2.A1)</name>
    <dbReference type="NCBI Taxonomy" id="986075"/>
    <lineage>
        <taxon>Bacteria</taxon>
        <taxon>Bacillati</taxon>
        <taxon>Bacillota</taxon>
        <taxon>Bacilli</taxon>
        <taxon>Bacillales</taxon>
        <taxon>Bacillaceae</taxon>
        <taxon>Caldalkalibacillus</taxon>
    </lineage>
</organism>
<evidence type="ECO:0000313" key="8">
    <source>
        <dbReference type="Proteomes" id="UP000825179"/>
    </source>
</evidence>
<name>F5L345_CALTT</name>
<dbReference type="OrthoDB" id="9805628at2"/>
<dbReference type="GO" id="GO:0046394">
    <property type="term" value="P:carboxylic acid biosynthetic process"/>
    <property type="evidence" value="ECO:0007669"/>
    <property type="project" value="UniProtKB-ARBA"/>
</dbReference>
<evidence type="ECO:0000256" key="3">
    <source>
        <dbReference type="ARBA" id="ARBA00011738"/>
    </source>
</evidence>
<reference evidence="6" key="3">
    <citation type="submission" date="2021-08" db="EMBL/GenBank/DDBJ databases">
        <authorList>
            <person name="de Jong S."/>
            <person name="van den Broek M."/>
            <person name="Merkel A."/>
            <person name="de la Torre Cortes P."/>
            <person name="Kalamorz F."/>
            <person name="Cook G."/>
            <person name="van Loosdrecht M."/>
            <person name="McMillan D."/>
        </authorList>
    </citation>
    <scope>NUCLEOTIDE SEQUENCE</scope>
    <source>
        <strain evidence="6">TA2.A1</strain>
    </source>
</reference>
<reference evidence="6 8" key="2">
    <citation type="journal article" date="2020" name="Extremophiles">
        <title>Genomic analysis of Caldalkalibacillus thermarum TA2.A1 reveals aerobic alkaliphilic metabolism and evolutionary hallmarks linking alkaliphilic bacteria and plant life.</title>
        <authorList>
            <person name="de Jong S.I."/>
            <person name="van den Broek M.A."/>
            <person name="Merkel A.Y."/>
            <person name="de la Torre Cortes P."/>
            <person name="Kalamorz F."/>
            <person name="Cook G.M."/>
            <person name="van Loosdrecht M.C.M."/>
            <person name="McMillan D.G.G."/>
        </authorList>
    </citation>
    <scope>NUCLEOTIDE SEQUENCE [LARGE SCALE GENOMIC DNA]</scope>
    <source>
        <strain evidence="6 8">TA2.A1</strain>
    </source>
</reference>
<comment type="cofactor">
    <cofactor evidence="1">
        <name>pyridoxal 5'-phosphate</name>
        <dbReference type="ChEBI" id="CHEBI:597326"/>
    </cofactor>
</comment>
<dbReference type="EC" id="4.1.3.38" evidence="6"/>
<dbReference type="InterPro" id="IPR043131">
    <property type="entry name" value="BCAT-like_N"/>
</dbReference>
<keyword evidence="8" id="KW-1185">Reference proteome</keyword>
<keyword evidence="5" id="KW-0808">Transferase</keyword>
<comment type="subunit">
    <text evidence="3">Homodimer.</text>
</comment>
<keyword evidence="6" id="KW-0456">Lyase</keyword>
<comment type="similarity">
    <text evidence="2">Belongs to the class-IV pyridoxal-phosphate-dependent aminotransferase family.</text>
</comment>
<evidence type="ECO:0000256" key="4">
    <source>
        <dbReference type="ARBA" id="ARBA00022898"/>
    </source>
</evidence>
<dbReference type="RefSeq" id="WP_007502183.1">
    <property type="nucleotide sequence ID" value="NZ_AFCE01000022.1"/>
</dbReference>
<dbReference type="GO" id="GO:0008483">
    <property type="term" value="F:transaminase activity"/>
    <property type="evidence" value="ECO:0007669"/>
    <property type="project" value="UniProtKB-KW"/>
</dbReference>
<dbReference type="Pfam" id="PF01063">
    <property type="entry name" value="Aminotran_4"/>
    <property type="match status" value="1"/>
</dbReference>
<dbReference type="NCBIfam" id="NF005800">
    <property type="entry name" value="PRK07650.1"/>
    <property type="match status" value="1"/>
</dbReference>
<evidence type="ECO:0000256" key="2">
    <source>
        <dbReference type="ARBA" id="ARBA00009320"/>
    </source>
</evidence>
<dbReference type="Proteomes" id="UP000825179">
    <property type="component" value="Chromosome"/>
</dbReference>
<dbReference type="InterPro" id="IPR036038">
    <property type="entry name" value="Aminotransferase-like"/>
</dbReference>
<evidence type="ECO:0000313" key="6">
    <source>
        <dbReference type="EMBL" id="QZT34373.1"/>
    </source>
</evidence>
<proteinExistence type="inferred from homology"/>
<evidence type="ECO:0000313" key="5">
    <source>
        <dbReference type="EMBL" id="EGL84239.1"/>
    </source>
</evidence>
<protein>
    <submittedName>
        <fullName evidence="6">Aminodeoxychorismate lyase</fullName>
        <ecNumber evidence="6">4.1.3.38</ecNumber>
    </submittedName>
    <submittedName>
        <fullName evidence="5">Aminotransferase class IV</fullName>
    </submittedName>
</protein>
<dbReference type="InterPro" id="IPR050571">
    <property type="entry name" value="Class-IV_PLP-Dep_Aminotrnsfr"/>
</dbReference>
<evidence type="ECO:0000313" key="7">
    <source>
        <dbReference type="Proteomes" id="UP000010716"/>
    </source>
</evidence>
<dbReference type="PANTHER" id="PTHR42743:SF11">
    <property type="entry name" value="AMINODEOXYCHORISMATE LYASE"/>
    <property type="match status" value="1"/>
</dbReference>
<dbReference type="KEGG" id="cthu:HUR95_02915"/>
<dbReference type="CDD" id="cd00449">
    <property type="entry name" value="PLPDE_IV"/>
    <property type="match status" value="1"/>
</dbReference>
<dbReference type="GO" id="GO:0005829">
    <property type="term" value="C:cytosol"/>
    <property type="evidence" value="ECO:0007669"/>
    <property type="project" value="TreeGrafter"/>
</dbReference>
<dbReference type="GO" id="GO:0008652">
    <property type="term" value="P:amino acid biosynthetic process"/>
    <property type="evidence" value="ECO:0007669"/>
    <property type="project" value="UniProtKB-ARBA"/>
</dbReference>
<dbReference type="PANTHER" id="PTHR42743">
    <property type="entry name" value="AMINO-ACID AMINOTRANSFERASE"/>
    <property type="match status" value="1"/>
</dbReference>
<dbReference type="SUPFAM" id="SSF56752">
    <property type="entry name" value="D-aminoacid aminotransferase-like PLP-dependent enzymes"/>
    <property type="match status" value="1"/>
</dbReference>
<keyword evidence="5" id="KW-0032">Aminotransferase</keyword>
<accession>F5L345</accession>
<dbReference type="FunFam" id="3.20.10.10:FF:000002">
    <property type="entry name" value="D-alanine aminotransferase"/>
    <property type="match status" value="1"/>
</dbReference>
<dbReference type="Proteomes" id="UP000010716">
    <property type="component" value="Unassembled WGS sequence"/>
</dbReference>
<gene>
    <name evidence="6" type="primary">pabC</name>
    <name evidence="5" type="ORF">CathTA2_0205</name>
    <name evidence="6" type="ORF">HUR95_02915</name>
</gene>
<dbReference type="GO" id="GO:0008696">
    <property type="term" value="F:4-amino-4-deoxychorismate lyase activity"/>
    <property type="evidence" value="ECO:0007669"/>
    <property type="project" value="UniProtKB-EC"/>
</dbReference>
<dbReference type="EMBL" id="CP082237">
    <property type="protein sequence ID" value="QZT34373.1"/>
    <property type="molecule type" value="Genomic_DNA"/>
</dbReference>
<dbReference type="AlphaFoldDB" id="F5L345"/>
<dbReference type="Gene3D" id="3.30.470.10">
    <property type="match status" value="1"/>
</dbReference>
<keyword evidence="4" id="KW-0663">Pyridoxal phosphate</keyword>
<dbReference type="Gene3D" id="3.20.10.10">
    <property type="entry name" value="D-amino Acid Aminotransferase, subunit A, domain 2"/>
    <property type="match status" value="1"/>
</dbReference>
<sequence length="284" mass="32173">MLLLLNGKLVAKEEAHISVFDHGFLYGAGLFETFRTYQGHPFLLDDHLARLEKGCREIGLPWQADRERVVRQIECLLEANRLEDGRFRLNVSAGAAPVGLPSTPYDQVTEILFVSPVSPAPDYKVLRTVSVRRNEPEKDERWKSHHFLNNLLAQREVPAGAEGVMLTKSGKVAEGVISNLFFIKQGKLYTPALSTGILNGITRQWVLRMASLLGIMFEEGEYDLPFAQEAEEVFITNSVQELVAVTQWDERSYPDPDADAVVTRLRQYYHQQKTKLWSIGEICL</sequence>